<feature type="compositionally biased region" description="Basic and acidic residues" evidence="1">
    <location>
        <begin position="289"/>
        <end position="305"/>
    </location>
</feature>
<organism evidence="2 3">
    <name type="scientific">Plutella xylostella</name>
    <name type="common">Diamondback moth</name>
    <name type="synonym">Plutella maculipennis</name>
    <dbReference type="NCBI Taxonomy" id="51655"/>
    <lineage>
        <taxon>Eukaryota</taxon>
        <taxon>Metazoa</taxon>
        <taxon>Ecdysozoa</taxon>
        <taxon>Arthropoda</taxon>
        <taxon>Hexapoda</taxon>
        <taxon>Insecta</taxon>
        <taxon>Pterygota</taxon>
        <taxon>Neoptera</taxon>
        <taxon>Endopterygota</taxon>
        <taxon>Lepidoptera</taxon>
        <taxon>Glossata</taxon>
        <taxon>Ditrysia</taxon>
        <taxon>Yponomeutoidea</taxon>
        <taxon>Plutellidae</taxon>
        <taxon>Plutella</taxon>
    </lineage>
</organism>
<comment type="caution">
    <text evidence="2">The sequence shown here is derived from an EMBL/GenBank/DDBJ whole genome shotgun (WGS) entry which is preliminary data.</text>
</comment>
<feature type="compositionally biased region" description="Low complexity" evidence="1">
    <location>
        <begin position="163"/>
        <end position="230"/>
    </location>
</feature>
<sequence>MSNSQIRINTIKMNSNKYSRFLKKNLNTRAIKKNFRPSHMKSSITSRIRPIKSRSVKGLKRSYIKVVKRKKSKKNIEDDDYEYEYDPYEALEPRQMYQPQQIRDPNEMYNQQLYGQKQLEERRRVYEEKGLFGQQQLYEEKYGTPIQDKPSGDRESLETPTLSLKSESRSSSSSSSSSSPSSSSTSSASKASASPIPSPVASTSSKASSSSSKASSASKSTSGTTSSSTSIQQWKPSSITATRMAPSKTWLPTSDSSVFQRTLAPRKVKKKVSFNEEPWASVRHRDTKKRSDREPTHATFKKEAPIPKLTTSSPTPSEIKSKTEDTPPLVERPAELLKKQESFIQTQPHILIRKGSKFFRGRRLAPLDPSTPSNVIPPKPSLMVLFPNNSNILIPKHRPRSEPAKPASILKPPTSEVQFPSVSPVSTIQSLTVLMDNRGTDPAENSKNRSINTSGQSKVTSSKSSNTEKKKRKKFKKTKCRKPILEVETNVEWLRSYLTYKPELLTDELSQSLKRDLGWPGYVQIKKSEGSKLKKKKKKDEEQDRPKPTTNLDNLYTYMTNVTNSGSEPELYDPPKYKKKKKVKKPDDEDKLYELATTTTTVMFTFQDDDGNKVDVKVLKERQTSTKGKKKEKKKKKKVNWETLTLATNIIYLKSYYRDYCESLLRMEALKEAKKKKKKKKSQKDDQDHTETIDWHERAKIDLRVDRPTSADYLRDKGIIVDMHLRTFSKFEYDDLHGPSISYQDLGVRKATEIRRTFSFDRYHLFRTKAKAERCYTINRLHMEE</sequence>
<feature type="region of interest" description="Disordered" evidence="1">
    <location>
        <begin position="399"/>
        <end position="422"/>
    </location>
</feature>
<feature type="compositionally biased region" description="Polar residues" evidence="1">
    <location>
        <begin position="231"/>
        <end position="241"/>
    </location>
</feature>
<protein>
    <submittedName>
        <fullName evidence="2">Uncharacterized protein</fullName>
    </submittedName>
</protein>
<keyword evidence="3" id="KW-1185">Reference proteome</keyword>
<evidence type="ECO:0000313" key="3">
    <source>
        <dbReference type="Proteomes" id="UP000823941"/>
    </source>
</evidence>
<feature type="compositionally biased region" description="Basic residues" evidence="1">
    <location>
        <begin position="469"/>
        <end position="478"/>
    </location>
</feature>
<name>A0ABQ7Q3B6_PLUXY</name>
<dbReference type="EMBL" id="JAHIBW010000022">
    <property type="protein sequence ID" value="KAG7299619.1"/>
    <property type="molecule type" value="Genomic_DNA"/>
</dbReference>
<evidence type="ECO:0000313" key="2">
    <source>
        <dbReference type="EMBL" id="KAG7299619.1"/>
    </source>
</evidence>
<feature type="compositionally biased region" description="Low complexity" evidence="1">
    <location>
        <begin position="453"/>
        <end position="465"/>
    </location>
</feature>
<reference evidence="2 3" key="1">
    <citation type="submission" date="2021-06" db="EMBL/GenBank/DDBJ databases">
        <title>A haploid diamondback moth (Plutella xylostella L.) genome assembly resolves 31 chromosomes and identifies a diamide resistance mutation.</title>
        <authorList>
            <person name="Ward C.M."/>
            <person name="Perry K.D."/>
            <person name="Baker G."/>
            <person name="Powis K."/>
            <person name="Heckel D.G."/>
            <person name="Baxter S.W."/>
        </authorList>
    </citation>
    <scope>NUCLEOTIDE SEQUENCE [LARGE SCALE GENOMIC DNA]</scope>
    <source>
        <strain evidence="2 3">LV</strain>
        <tissue evidence="2">Single pupa</tissue>
    </source>
</reference>
<feature type="region of interest" description="Disordered" evidence="1">
    <location>
        <begin position="136"/>
        <end position="329"/>
    </location>
</feature>
<evidence type="ECO:0000256" key="1">
    <source>
        <dbReference type="SAM" id="MobiDB-lite"/>
    </source>
</evidence>
<feature type="region of interest" description="Disordered" evidence="1">
    <location>
        <begin position="437"/>
        <end position="478"/>
    </location>
</feature>
<feature type="compositionally biased region" description="Polar residues" evidence="1">
    <location>
        <begin position="548"/>
        <end position="567"/>
    </location>
</feature>
<feature type="compositionally biased region" description="Polar residues" evidence="1">
    <location>
        <begin position="309"/>
        <end position="318"/>
    </location>
</feature>
<dbReference type="Proteomes" id="UP000823941">
    <property type="component" value="Chromosome 22"/>
</dbReference>
<feature type="region of interest" description="Disordered" evidence="1">
    <location>
        <begin position="529"/>
        <end position="583"/>
    </location>
</feature>
<feature type="compositionally biased region" description="Polar residues" evidence="1">
    <location>
        <begin position="250"/>
        <end position="260"/>
    </location>
</feature>
<proteinExistence type="predicted"/>
<feature type="compositionally biased region" description="Basic and acidic residues" evidence="1">
    <location>
        <begin position="438"/>
        <end position="447"/>
    </location>
</feature>
<gene>
    <name evidence="2" type="ORF">JYU34_016604</name>
</gene>
<accession>A0ABQ7Q3B6</accession>